<feature type="domain" description="Alginate lyase" evidence="5">
    <location>
        <begin position="122"/>
        <end position="331"/>
    </location>
</feature>
<dbReference type="PANTHER" id="PTHR39210">
    <property type="entry name" value="HEPARIN-SULFATE LYASE"/>
    <property type="match status" value="1"/>
</dbReference>
<dbReference type="InterPro" id="IPR012480">
    <property type="entry name" value="Hepar_II_III_C"/>
</dbReference>
<protein>
    <submittedName>
        <fullName evidence="7">Alginate lyase</fullName>
    </submittedName>
</protein>
<evidence type="ECO:0000313" key="8">
    <source>
        <dbReference type="Proteomes" id="UP000199580"/>
    </source>
</evidence>
<keyword evidence="2" id="KW-0732">Signal</keyword>
<dbReference type="Pfam" id="PF05426">
    <property type="entry name" value="Alginate_lyase"/>
    <property type="match status" value="1"/>
</dbReference>
<proteinExistence type="predicted"/>
<dbReference type="InterPro" id="IPR008397">
    <property type="entry name" value="Alginate_lyase_dom"/>
</dbReference>
<evidence type="ECO:0000256" key="3">
    <source>
        <dbReference type="ARBA" id="ARBA00022764"/>
    </source>
</evidence>
<accession>A0A1G8YBT9</accession>
<keyword evidence="3" id="KW-0574">Periplasm</keyword>
<dbReference type="GO" id="GO:0042597">
    <property type="term" value="C:periplasmic space"/>
    <property type="evidence" value="ECO:0007669"/>
    <property type="project" value="UniProtKB-SubCell"/>
</dbReference>
<keyword evidence="4 7" id="KW-0456">Lyase</keyword>
<sequence length="777" mass="87746">MSFFKLFINFRTINNIFGKPNWFTNIQIMKIPFIKKSTFGLLLLFQMAVAQEHPSLVLTPQSVKDIRAQLGKVPLFDASLADVKFEVDAEIALGIEVPIPKDFSGGYTHERHKRNFLIMEKAGVLYQILGDEKYAVYVRDMLLAYAKLYPTLPLHPQERSYARGKIFWQALNDSNWLVYVSQAYDCVYDFISPTDRAHLEKDLFRPFADFISIGSPQFFNRVHNHSTWGNVAVGMIALVLHDDELLDRALNGLKNDGLPPGMKDSDGGLIRKEGQKTGFLANVDEPFSPDGYYTEGPYYQRYAMYPFLIFAEALQNNKPDLKIFEYKKGILVKSVYALLNLTNSAGEFFPLNDGQKGMSYYSRELVSAVDIAYLFGGKDPSLLSIAEKQARVSLNSPGIAVALGIRDKLAKPFEKKSIDLSDGTDGKQGGVAIIRNKTGNDELTLVMKYAAQGLSHGHYDKLSFSYYHNATEILQDYGLARFVNIEQKGGGNYLKENTTWAKQTIAHNTLIQNETSHFNGDFETGNKFASEKYFYDGSNPKIQIISAKENNAYPGTTLHRTMALIQEDGFERPFLLDIMQVDSKTANQYDLPFYYFGQLMSENFSLETPKSLEPLGKKNGYQHLWKEASATLSEPNAKISWLDEERFYTLTAVTHPNDEVLFVRTGANDPNFNLRRDPGIIFRKKNAKNSTFVSVLESHGSYSTVTESAVNASSSIATLEIVYEDPYYIGVNIKNKSGVSSLLLFSTKDNSAVKKHQLKIKDKTYKWTGVYYKTTNK</sequence>
<dbReference type="Gene3D" id="1.50.10.100">
    <property type="entry name" value="Chondroitin AC/alginate lyase"/>
    <property type="match status" value="1"/>
</dbReference>
<comment type="subcellular location">
    <subcellularLocation>
        <location evidence="1">Periplasm</location>
    </subcellularLocation>
</comment>
<dbReference type="Gene3D" id="2.70.98.70">
    <property type="match status" value="1"/>
</dbReference>
<evidence type="ECO:0000256" key="2">
    <source>
        <dbReference type="ARBA" id="ARBA00022729"/>
    </source>
</evidence>
<evidence type="ECO:0000259" key="6">
    <source>
        <dbReference type="Pfam" id="PF07940"/>
    </source>
</evidence>
<name>A0A1G8YBT9_9FLAO</name>
<dbReference type="InterPro" id="IPR008929">
    <property type="entry name" value="Chondroitin_lyas"/>
</dbReference>
<dbReference type="AlphaFoldDB" id="A0A1G8YBT9"/>
<dbReference type="PANTHER" id="PTHR39210:SF1">
    <property type="entry name" value="HEPARIN-SULFATE LYASE"/>
    <property type="match status" value="1"/>
</dbReference>
<gene>
    <name evidence="7" type="ORF">SAMN04487935_2251</name>
</gene>
<evidence type="ECO:0000256" key="4">
    <source>
        <dbReference type="ARBA" id="ARBA00023239"/>
    </source>
</evidence>
<dbReference type="SUPFAM" id="SSF48230">
    <property type="entry name" value="Chondroitin AC/alginate lyase"/>
    <property type="match status" value="1"/>
</dbReference>
<dbReference type="Pfam" id="PF07940">
    <property type="entry name" value="Hepar_II_III_C"/>
    <property type="match status" value="1"/>
</dbReference>
<keyword evidence="8" id="KW-1185">Reference proteome</keyword>
<reference evidence="7 8" key="1">
    <citation type="submission" date="2016-10" db="EMBL/GenBank/DDBJ databases">
        <authorList>
            <person name="de Groot N.N."/>
        </authorList>
    </citation>
    <scope>NUCLEOTIDE SEQUENCE [LARGE SCALE GENOMIC DNA]</scope>
    <source>
        <strain evidence="7 8">CGMCC 1.10076</strain>
    </source>
</reference>
<feature type="domain" description="Heparinase II/III-like C-terminal" evidence="6">
    <location>
        <begin position="422"/>
        <end position="680"/>
    </location>
</feature>
<dbReference type="STRING" id="1128970.SAMN04487935_2251"/>
<evidence type="ECO:0000256" key="1">
    <source>
        <dbReference type="ARBA" id="ARBA00004418"/>
    </source>
</evidence>
<dbReference type="GO" id="GO:0016829">
    <property type="term" value="F:lyase activity"/>
    <property type="evidence" value="ECO:0007669"/>
    <property type="project" value="UniProtKB-KW"/>
</dbReference>
<evidence type="ECO:0000259" key="5">
    <source>
        <dbReference type="Pfam" id="PF05426"/>
    </source>
</evidence>
<organism evidence="7 8">
    <name type="scientific">Flavobacterium noncentrifugens</name>
    <dbReference type="NCBI Taxonomy" id="1128970"/>
    <lineage>
        <taxon>Bacteria</taxon>
        <taxon>Pseudomonadati</taxon>
        <taxon>Bacteroidota</taxon>
        <taxon>Flavobacteriia</taxon>
        <taxon>Flavobacteriales</taxon>
        <taxon>Flavobacteriaceae</taxon>
        <taxon>Flavobacterium</taxon>
    </lineage>
</organism>
<dbReference type="Proteomes" id="UP000199580">
    <property type="component" value="Unassembled WGS sequence"/>
</dbReference>
<dbReference type="EMBL" id="FNEZ01000003">
    <property type="protein sequence ID" value="SDJ99705.1"/>
    <property type="molecule type" value="Genomic_DNA"/>
</dbReference>
<evidence type="ECO:0000313" key="7">
    <source>
        <dbReference type="EMBL" id="SDJ99705.1"/>
    </source>
</evidence>